<dbReference type="EMBL" id="OQ376695">
    <property type="protein sequence ID" value="WDS61856.1"/>
    <property type="molecule type" value="Genomic_DNA"/>
</dbReference>
<keyword evidence="1" id="KW-0472">Membrane</keyword>
<proteinExistence type="predicted"/>
<keyword evidence="1" id="KW-0812">Transmembrane</keyword>
<feature type="transmembrane region" description="Helical" evidence="1">
    <location>
        <begin position="37"/>
        <end position="62"/>
    </location>
</feature>
<protein>
    <submittedName>
        <fullName evidence="2">Uncharacterized protein</fullName>
    </submittedName>
</protein>
<dbReference type="Proteomes" id="UP001215990">
    <property type="component" value="Segment"/>
</dbReference>
<reference evidence="2 3" key="1">
    <citation type="submission" date="2023-02" db="EMBL/GenBank/DDBJ databases">
        <authorList>
            <person name="Ye Q."/>
            <person name="Zhang S.Q."/>
            <person name="Wang M.S."/>
        </authorList>
    </citation>
    <scope>NUCLEOTIDE SEQUENCE [LARGE SCALE GENOMIC DNA]</scope>
</reference>
<accession>A0AAE9ZR26</accession>
<sequence length="87" mass="9648">MKNIIYRLTKRNIMIATVIACLFAFVSNATFNAVGVVVFNAGSVLTANTMIDCLQLFFYVTFRLKIACKLDRFDLPFICGGVIAIVC</sequence>
<feature type="transmembrane region" description="Helical" evidence="1">
    <location>
        <begin position="12"/>
        <end position="31"/>
    </location>
</feature>
<keyword evidence="1" id="KW-1133">Transmembrane helix</keyword>
<evidence type="ECO:0000313" key="2">
    <source>
        <dbReference type="EMBL" id="WDS61856.1"/>
    </source>
</evidence>
<evidence type="ECO:0000313" key="3">
    <source>
        <dbReference type="Proteomes" id="UP001215990"/>
    </source>
</evidence>
<evidence type="ECO:0000256" key="1">
    <source>
        <dbReference type="SAM" id="Phobius"/>
    </source>
</evidence>
<name>A0AAE9ZR26_9CAUD</name>
<keyword evidence="3" id="KW-1185">Reference proteome</keyword>
<organism evidence="2 3">
    <name type="scientific">Escherichia phage YP-6</name>
    <dbReference type="NCBI Taxonomy" id="3020453"/>
    <lineage>
        <taxon>Viruses</taxon>
        <taxon>Duplodnaviria</taxon>
        <taxon>Heunggongvirae</taxon>
        <taxon>Uroviricota</taxon>
        <taxon>Caudoviricetes</taxon>
        <taxon>Vequintavirinae</taxon>
        <taxon>Vequintavirus</taxon>
        <taxon>Vequintavirus YP6</taxon>
    </lineage>
</organism>
<gene>
    <name evidence="2" type="ORF">YP6_00050</name>
</gene>